<accession>A0AAJ0EC88</accession>
<dbReference type="GeneID" id="85481051"/>
<feature type="region of interest" description="Disordered" evidence="1">
    <location>
        <begin position="35"/>
        <end position="59"/>
    </location>
</feature>
<organism evidence="2 3">
    <name type="scientific">Colletotrichum phormii</name>
    <dbReference type="NCBI Taxonomy" id="359342"/>
    <lineage>
        <taxon>Eukaryota</taxon>
        <taxon>Fungi</taxon>
        <taxon>Dikarya</taxon>
        <taxon>Ascomycota</taxon>
        <taxon>Pezizomycotina</taxon>
        <taxon>Sordariomycetes</taxon>
        <taxon>Hypocreomycetidae</taxon>
        <taxon>Glomerellales</taxon>
        <taxon>Glomerellaceae</taxon>
        <taxon>Colletotrichum</taxon>
        <taxon>Colletotrichum acutatum species complex</taxon>
    </lineage>
</organism>
<evidence type="ECO:0000256" key="1">
    <source>
        <dbReference type="SAM" id="MobiDB-lite"/>
    </source>
</evidence>
<keyword evidence="3" id="KW-1185">Reference proteome</keyword>
<proteinExistence type="predicted"/>
<dbReference type="RefSeq" id="XP_060442366.1">
    <property type="nucleotide sequence ID" value="XM_060596189.1"/>
</dbReference>
<comment type="caution">
    <text evidence="2">The sequence shown here is derived from an EMBL/GenBank/DDBJ whole genome shotgun (WGS) entry which is preliminary data.</text>
</comment>
<evidence type="ECO:0000313" key="2">
    <source>
        <dbReference type="EMBL" id="KAK1633759.1"/>
    </source>
</evidence>
<evidence type="ECO:0000313" key="3">
    <source>
        <dbReference type="Proteomes" id="UP001243989"/>
    </source>
</evidence>
<sequence>MWCANLISRSCCNLQSCKLYIIIRTASSRVCSACPENRQTNPRGGKTKELPNHTSRSSYHGIPRLVHPWNQLCRHTFRVERVSLSLFFSHLPAYLLPATPTCDAGTPESVSHIARPRPSTSRFRGRPHQEKSESTCTSGGATLHIVRPEGGGSRVCGSDD</sequence>
<name>A0AAJ0EC88_9PEZI</name>
<dbReference type="AlphaFoldDB" id="A0AAJ0EC88"/>
<feature type="region of interest" description="Disordered" evidence="1">
    <location>
        <begin position="106"/>
        <end position="160"/>
    </location>
</feature>
<dbReference type="Proteomes" id="UP001243989">
    <property type="component" value="Unassembled WGS sequence"/>
</dbReference>
<protein>
    <submittedName>
        <fullName evidence="2">Uncharacterized protein</fullName>
    </submittedName>
</protein>
<dbReference type="EMBL" id="JAHMHQ010000017">
    <property type="protein sequence ID" value="KAK1633759.1"/>
    <property type="molecule type" value="Genomic_DNA"/>
</dbReference>
<gene>
    <name evidence="2" type="ORF">BDP81DRAFT_70683</name>
</gene>
<reference evidence="2" key="1">
    <citation type="submission" date="2021-06" db="EMBL/GenBank/DDBJ databases">
        <title>Comparative genomics, transcriptomics and evolutionary studies reveal genomic signatures of adaptation to plant cell wall in hemibiotrophic fungi.</title>
        <authorList>
            <consortium name="DOE Joint Genome Institute"/>
            <person name="Baroncelli R."/>
            <person name="Diaz J.F."/>
            <person name="Benocci T."/>
            <person name="Peng M."/>
            <person name="Battaglia E."/>
            <person name="Haridas S."/>
            <person name="Andreopoulos W."/>
            <person name="Labutti K."/>
            <person name="Pangilinan J."/>
            <person name="Floch G.L."/>
            <person name="Makela M.R."/>
            <person name="Henrissat B."/>
            <person name="Grigoriev I.V."/>
            <person name="Crouch J.A."/>
            <person name="De Vries R.P."/>
            <person name="Sukno S.A."/>
            <person name="Thon M.R."/>
        </authorList>
    </citation>
    <scope>NUCLEOTIDE SEQUENCE</scope>
    <source>
        <strain evidence="2">CBS 102054</strain>
    </source>
</reference>